<sequence length="116" mass="12587">MKTMQHIGIGLLGLILCTTAIAKTEQITLKGNVYYGEESVVFPTTKGEVFLNSYALPAQVAKQIKPFKKGQCLEIQSKNGFFNDTGDGQYIQSIRPCKQAANKSTSSGLSLPKVKS</sequence>
<dbReference type="RefSeq" id="WP_004859406.1">
    <property type="nucleotide sequence ID" value="NZ_BBLI01000041.1"/>
</dbReference>
<gene>
    <name evidence="1" type="ORF">RFH51_06185</name>
</gene>
<evidence type="ECO:0000313" key="2">
    <source>
        <dbReference type="Proteomes" id="UP001243195"/>
    </source>
</evidence>
<dbReference type="Proteomes" id="UP001243195">
    <property type="component" value="Unassembled WGS sequence"/>
</dbReference>
<proteinExistence type="predicted"/>
<accession>A0AAW8JIP4</accession>
<dbReference type="AlphaFoldDB" id="A0AAW8JIP4"/>
<dbReference type="GeneID" id="84208732"/>
<evidence type="ECO:0000313" key="1">
    <source>
        <dbReference type="EMBL" id="MDQ9071045.1"/>
    </source>
</evidence>
<comment type="caution">
    <text evidence="1">The sequence shown here is derived from an EMBL/GenBank/DDBJ whole genome shotgun (WGS) entry which is preliminary data.</text>
</comment>
<protein>
    <submittedName>
        <fullName evidence="1">Uncharacterized protein</fullName>
    </submittedName>
</protein>
<name>A0AAW8JIP4_9GAMM</name>
<organism evidence="1 2">
    <name type="scientific">Acinetobacter gerneri</name>
    <dbReference type="NCBI Taxonomy" id="202952"/>
    <lineage>
        <taxon>Bacteria</taxon>
        <taxon>Pseudomonadati</taxon>
        <taxon>Pseudomonadota</taxon>
        <taxon>Gammaproteobacteria</taxon>
        <taxon>Moraxellales</taxon>
        <taxon>Moraxellaceae</taxon>
        <taxon>Acinetobacter</taxon>
    </lineage>
</organism>
<dbReference type="EMBL" id="JAVIDA010000006">
    <property type="protein sequence ID" value="MDQ9071045.1"/>
    <property type="molecule type" value="Genomic_DNA"/>
</dbReference>
<reference evidence="1" key="1">
    <citation type="submission" date="2023-08" db="EMBL/GenBank/DDBJ databases">
        <title>Emergence of clinically-relevant ST2 carbapenem-resistant Acinetobacter baumannii strains in hospital sewages in Zhejiang, East of China.</title>
        <authorList>
            <person name="Kaichao C."/>
            <person name="Zhang R."/>
        </authorList>
    </citation>
    <scope>NUCLEOTIDE SEQUENCE</scope>
    <source>
        <strain evidence="1">M-SY-60</strain>
    </source>
</reference>